<dbReference type="PROSITE" id="PS51186">
    <property type="entry name" value="GNAT"/>
    <property type="match status" value="1"/>
</dbReference>
<feature type="domain" description="N-acetyltransferase" evidence="3">
    <location>
        <begin position="1"/>
        <end position="132"/>
    </location>
</feature>
<dbReference type="EMBL" id="JBHTKY010000034">
    <property type="protein sequence ID" value="MFD1167240.1"/>
    <property type="molecule type" value="Genomic_DNA"/>
</dbReference>
<dbReference type="PANTHER" id="PTHR43800">
    <property type="entry name" value="PEPTIDYL-LYSINE N-ACETYLTRANSFERASE YJAB"/>
    <property type="match status" value="1"/>
</dbReference>
<dbReference type="Gene3D" id="3.40.630.30">
    <property type="match status" value="1"/>
</dbReference>
<evidence type="ECO:0000313" key="5">
    <source>
        <dbReference type="Proteomes" id="UP001597205"/>
    </source>
</evidence>
<evidence type="ECO:0000256" key="1">
    <source>
        <dbReference type="ARBA" id="ARBA00022679"/>
    </source>
</evidence>
<comment type="caution">
    <text evidence="4">The sequence shown here is derived from an EMBL/GenBank/DDBJ whole genome shotgun (WGS) entry which is preliminary data.</text>
</comment>
<dbReference type="InterPro" id="IPR000182">
    <property type="entry name" value="GNAT_dom"/>
</dbReference>
<organism evidence="4 5">
    <name type="scientific">Sphingobacterium daejeonense</name>
    <dbReference type="NCBI Taxonomy" id="371142"/>
    <lineage>
        <taxon>Bacteria</taxon>
        <taxon>Pseudomonadati</taxon>
        <taxon>Bacteroidota</taxon>
        <taxon>Sphingobacteriia</taxon>
        <taxon>Sphingobacteriales</taxon>
        <taxon>Sphingobacteriaceae</taxon>
        <taxon>Sphingobacterium</taxon>
    </lineage>
</organism>
<dbReference type="Pfam" id="PF00583">
    <property type="entry name" value="Acetyltransf_1"/>
    <property type="match status" value="1"/>
</dbReference>
<name>A0ABW3RPT9_9SPHI</name>
<proteinExistence type="predicted"/>
<evidence type="ECO:0000259" key="3">
    <source>
        <dbReference type="PROSITE" id="PS51186"/>
    </source>
</evidence>
<keyword evidence="5" id="KW-1185">Reference proteome</keyword>
<dbReference type="RefSeq" id="WP_260032127.1">
    <property type="nucleotide sequence ID" value="NZ_JALXMZ010000020.1"/>
</dbReference>
<dbReference type="GO" id="GO:0016746">
    <property type="term" value="F:acyltransferase activity"/>
    <property type="evidence" value="ECO:0007669"/>
    <property type="project" value="UniProtKB-KW"/>
</dbReference>
<dbReference type="PANTHER" id="PTHR43800:SF1">
    <property type="entry name" value="PEPTIDYL-LYSINE N-ACETYLTRANSFERASE YJAB"/>
    <property type="match status" value="1"/>
</dbReference>
<gene>
    <name evidence="4" type="ORF">ACFQ2C_16690</name>
</gene>
<dbReference type="EC" id="2.3.1.-" evidence="4"/>
<accession>A0ABW3RPT9</accession>
<dbReference type="Proteomes" id="UP001597205">
    <property type="component" value="Unassembled WGS sequence"/>
</dbReference>
<keyword evidence="1 4" id="KW-0808">Transferase</keyword>
<evidence type="ECO:0000313" key="4">
    <source>
        <dbReference type="EMBL" id="MFD1167240.1"/>
    </source>
</evidence>
<sequence>MKVWESSVLETHHFLKDEDFEYFKEVIPRDYLPNLNIYVLIENGLKAFLAYNNNQLEMFFVDAESRGKGFGRILIKYAIDHLNIKYVDVNEQNEQAIGFYKKFGFSQFGMSLRDSSGREYPILHLSLQKDKNID</sequence>
<protein>
    <submittedName>
        <fullName evidence="4">GNAT family N-acetyltransferase</fullName>
        <ecNumber evidence="4">2.3.1.-</ecNumber>
    </submittedName>
</protein>
<dbReference type="CDD" id="cd04301">
    <property type="entry name" value="NAT_SF"/>
    <property type="match status" value="1"/>
</dbReference>
<dbReference type="SUPFAM" id="SSF55729">
    <property type="entry name" value="Acyl-CoA N-acyltransferases (Nat)"/>
    <property type="match status" value="1"/>
</dbReference>
<reference evidence="5" key="1">
    <citation type="journal article" date="2019" name="Int. J. Syst. Evol. Microbiol.">
        <title>The Global Catalogue of Microorganisms (GCM) 10K type strain sequencing project: providing services to taxonomists for standard genome sequencing and annotation.</title>
        <authorList>
            <consortium name="The Broad Institute Genomics Platform"/>
            <consortium name="The Broad Institute Genome Sequencing Center for Infectious Disease"/>
            <person name="Wu L."/>
            <person name="Ma J."/>
        </authorList>
    </citation>
    <scope>NUCLEOTIDE SEQUENCE [LARGE SCALE GENOMIC DNA]</scope>
    <source>
        <strain evidence="5">CCUG 52468</strain>
    </source>
</reference>
<evidence type="ECO:0000256" key="2">
    <source>
        <dbReference type="ARBA" id="ARBA00023315"/>
    </source>
</evidence>
<keyword evidence="2 4" id="KW-0012">Acyltransferase</keyword>
<dbReference type="InterPro" id="IPR016181">
    <property type="entry name" value="Acyl_CoA_acyltransferase"/>
</dbReference>